<organism evidence="4 5">
    <name type="scientific">Variovorax ginsengisoli</name>
    <dbReference type="NCBI Taxonomy" id="363844"/>
    <lineage>
        <taxon>Bacteria</taxon>
        <taxon>Pseudomonadati</taxon>
        <taxon>Pseudomonadota</taxon>
        <taxon>Betaproteobacteria</taxon>
        <taxon>Burkholderiales</taxon>
        <taxon>Comamonadaceae</taxon>
        <taxon>Variovorax</taxon>
    </lineage>
</organism>
<dbReference type="Proteomes" id="UP001169027">
    <property type="component" value="Unassembled WGS sequence"/>
</dbReference>
<evidence type="ECO:0000259" key="3">
    <source>
        <dbReference type="PROSITE" id="PS50930"/>
    </source>
</evidence>
<feature type="modified residue" description="4-aspartylphosphate" evidence="1">
    <location>
        <position position="60"/>
    </location>
</feature>
<dbReference type="InterPro" id="IPR011006">
    <property type="entry name" value="CheY-like_superfamily"/>
</dbReference>
<dbReference type="SUPFAM" id="SSF52172">
    <property type="entry name" value="CheY-like"/>
    <property type="match status" value="1"/>
</dbReference>
<dbReference type="PROSITE" id="PS50110">
    <property type="entry name" value="RESPONSE_REGULATORY"/>
    <property type="match status" value="1"/>
</dbReference>
<dbReference type="InterPro" id="IPR046947">
    <property type="entry name" value="LytR-like"/>
</dbReference>
<dbReference type="Pfam" id="PF00072">
    <property type="entry name" value="Response_reg"/>
    <property type="match status" value="1"/>
</dbReference>
<dbReference type="InterPro" id="IPR007492">
    <property type="entry name" value="LytTR_DNA-bd_dom"/>
</dbReference>
<dbReference type="GO" id="GO:0003677">
    <property type="term" value="F:DNA binding"/>
    <property type="evidence" value="ECO:0007669"/>
    <property type="project" value="UniProtKB-KW"/>
</dbReference>
<dbReference type="SMART" id="SM00850">
    <property type="entry name" value="LytTR"/>
    <property type="match status" value="1"/>
</dbReference>
<dbReference type="PANTHER" id="PTHR37299:SF1">
    <property type="entry name" value="STAGE 0 SPORULATION PROTEIN A HOMOLOG"/>
    <property type="match status" value="1"/>
</dbReference>
<dbReference type="PANTHER" id="PTHR37299">
    <property type="entry name" value="TRANSCRIPTIONAL REGULATOR-RELATED"/>
    <property type="match status" value="1"/>
</dbReference>
<evidence type="ECO:0000313" key="5">
    <source>
        <dbReference type="Proteomes" id="UP001169027"/>
    </source>
</evidence>
<evidence type="ECO:0000256" key="1">
    <source>
        <dbReference type="PROSITE-ProRule" id="PRU00169"/>
    </source>
</evidence>
<reference evidence="4" key="1">
    <citation type="submission" date="2023-06" db="EMBL/GenBank/DDBJ databases">
        <authorList>
            <person name="Jiang Y."/>
            <person name="Liu Q."/>
        </authorList>
    </citation>
    <scope>NUCLEOTIDE SEQUENCE</scope>
    <source>
        <strain evidence="4">CGMCC 1.12090</strain>
    </source>
</reference>
<dbReference type="Gene3D" id="3.40.50.2300">
    <property type="match status" value="1"/>
</dbReference>
<dbReference type="Gene3D" id="2.40.50.1020">
    <property type="entry name" value="LytTr DNA-binding domain"/>
    <property type="match status" value="1"/>
</dbReference>
<protein>
    <submittedName>
        <fullName evidence="4">LytTR family DNA-binding domain-containing protein</fullName>
    </submittedName>
</protein>
<evidence type="ECO:0000313" key="4">
    <source>
        <dbReference type="EMBL" id="MDO1531441.1"/>
    </source>
</evidence>
<sequence>MSAMRRHTALVAEDEDVLREELQAHLRDLWPDLNIEASAGNGLEALLALDRHVPDVVFLDIEMPGLNGIDIARQIQGRSHVVFVTAYDAYAVAAFEQGAVDYVLKPYDLPRLSQTIRRVKERLGSAPPSLDMLLRELAAARPVRDHLRWINASQGQDVRIITVDEICYFRAESKYTLVITADGESLIRRSLKELLEQLDPSQFWLVHRSTIVNANAIAGVSRDFRGHVHLKLKQRSETLAVSEAHEHLFRSM</sequence>
<comment type="caution">
    <text evidence="4">The sequence shown here is derived from an EMBL/GenBank/DDBJ whole genome shotgun (WGS) entry which is preliminary data.</text>
</comment>
<evidence type="ECO:0000259" key="2">
    <source>
        <dbReference type="PROSITE" id="PS50110"/>
    </source>
</evidence>
<feature type="domain" description="HTH LytTR-type" evidence="3">
    <location>
        <begin position="150"/>
        <end position="252"/>
    </location>
</feature>
<proteinExistence type="predicted"/>
<gene>
    <name evidence="4" type="ORF">Q2T77_03995</name>
</gene>
<dbReference type="PROSITE" id="PS50930">
    <property type="entry name" value="HTH_LYTTR"/>
    <property type="match status" value="1"/>
</dbReference>
<dbReference type="SMART" id="SM00448">
    <property type="entry name" value="REC"/>
    <property type="match status" value="1"/>
</dbReference>
<dbReference type="RefSeq" id="WP_301804207.1">
    <property type="nucleotide sequence ID" value="NZ_JAUJZH010000002.1"/>
</dbReference>
<dbReference type="Pfam" id="PF04397">
    <property type="entry name" value="LytTR"/>
    <property type="match status" value="1"/>
</dbReference>
<accession>A0ABT8S254</accession>
<feature type="domain" description="Response regulatory" evidence="2">
    <location>
        <begin position="8"/>
        <end position="120"/>
    </location>
</feature>
<keyword evidence="5" id="KW-1185">Reference proteome</keyword>
<keyword evidence="1" id="KW-0597">Phosphoprotein</keyword>
<dbReference type="InterPro" id="IPR001789">
    <property type="entry name" value="Sig_transdc_resp-reg_receiver"/>
</dbReference>
<dbReference type="EMBL" id="JAUKVY010000002">
    <property type="protein sequence ID" value="MDO1531441.1"/>
    <property type="molecule type" value="Genomic_DNA"/>
</dbReference>
<keyword evidence="4" id="KW-0238">DNA-binding</keyword>
<name>A0ABT8S254_9BURK</name>